<sequence length="192" mass="19872">CRGLPWDDDLAPVRACPEEERGVLAHQLRSGLGCVRTSSMGRLFDAVSALAGVRQTVAYEAQAAIELEGYSRGVDCGDTRYTFHIDSGDPAVIDAGPVLAAVVSDARAGAGAGLIGARFHRAVADLILGLAEATDQGAPTIALSGGVFQNALLLRLALDALGARDFQVITHRRVPPNDGGVALGQLLVGNSM</sequence>
<proteinExistence type="predicted"/>
<accession>A0A1T3WFV0</accession>
<evidence type="ECO:0000313" key="2">
    <source>
        <dbReference type="EMBL" id="OPE53256.1"/>
    </source>
</evidence>
<feature type="domain" description="Carbamoyltransferase Kae1-like" evidence="1">
    <location>
        <begin position="18"/>
        <end position="185"/>
    </location>
</feature>
<dbReference type="GO" id="GO:0051604">
    <property type="term" value="P:protein maturation"/>
    <property type="evidence" value="ECO:0007669"/>
    <property type="project" value="TreeGrafter"/>
</dbReference>
<dbReference type="Pfam" id="PF22521">
    <property type="entry name" value="HypF_C_2"/>
    <property type="match status" value="1"/>
</dbReference>
<evidence type="ECO:0000259" key="1">
    <source>
        <dbReference type="Pfam" id="PF22521"/>
    </source>
</evidence>
<keyword evidence="2" id="KW-0808">Transferase</keyword>
<dbReference type="AlphaFoldDB" id="A0A1T3WFV0"/>
<dbReference type="PANTHER" id="PTHR42959:SF1">
    <property type="entry name" value="CARBAMOYLTRANSFERASE HYPF"/>
    <property type="match status" value="1"/>
</dbReference>
<protein>
    <submittedName>
        <fullName evidence="2">Carbamoyltransferase HypF</fullName>
    </submittedName>
</protein>
<dbReference type="InterPro" id="IPR051060">
    <property type="entry name" value="Carbamoyltrans_HypF-like"/>
</dbReference>
<comment type="caution">
    <text evidence="2">The sequence shown here is derived from an EMBL/GenBank/DDBJ whole genome shotgun (WGS) entry which is preliminary data.</text>
</comment>
<organism evidence="2 3">
    <name type="scientific">Mycolicibacterium diernhoferi</name>
    <dbReference type="NCBI Taxonomy" id="1801"/>
    <lineage>
        <taxon>Bacteria</taxon>
        <taxon>Bacillati</taxon>
        <taxon>Actinomycetota</taxon>
        <taxon>Actinomycetes</taxon>
        <taxon>Mycobacteriales</taxon>
        <taxon>Mycobacteriaceae</taxon>
        <taxon>Mycolicibacterium</taxon>
    </lineage>
</organism>
<dbReference type="Gene3D" id="3.30.420.40">
    <property type="match status" value="1"/>
</dbReference>
<dbReference type="GO" id="GO:0008270">
    <property type="term" value="F:zinc ion binding"/>
    <property type="evidence" value="ECO:0007669"/>
    <property type="project" value="TreeGrafter"/>
</dbReference>
<evidence type="ECO:0000313" key="3">
    <source>
        <dbReference type="Proteomes" id="UP000191039"/>
    </source>
</evidence>
<feature type="non-terminal residue" evidence="2">
    <location>
        <position position="1"/>
    </location>
</feature>
<gene>
    <name evidence="2" type="ORF">BV510_16610</name>
</gene>
<dbReference type="PANTHER" id="PTHR42959">
    <property type="entry name" value="CARBAMOYLTRANSFERASE"/>
    <property type="match status" value="1"/>
</dbReference>
<dbReference type="InterPro" id="IPR055128">
    <property type="entry name" value="HypF_C_2"/>
</dbReference>
<reference evidence="2 3" key="1">
    <citation type="submission" date="2016-09" db="EMBL/GenBank/DDBJ databases">
        <title>genome sequences of unsequenced Mycobacteria.</title>
        <authorList>
            <person name="Greninger A.L."/>
            <person name="Jerome K.R."/>
            <person name="Mcnair B."/>
            <person name="Wallis C."/>
            <person name="Fang F."/>
        </authorList>
    </citation>
    <scope>NUCLEOTIDE SEQUENCE [LARGE SCALE GENOMIC DNA]</scope>
    <source>
        <strain evidence="2 3">BM1</strain>
    </source>
</reference>
<dbReference type="GO" id="GO:0016743">
    <property type="term" value="F:carboxyl- or carbamoyltransferase activity"/>
    <property type="evidence" value="ECO:0007669"/>
    <property type="project" value="TreeGrafter"/>
</dbReference>
<dbReference type="Proteomes" id="UP000191039">
    <property type="component" value="Unassembled WGS sequence"/>
</dbReference>
<name>A0A1T3WFV0_9MYCO</name>
<dbReference type="EMBL" id="MIJD01000173">
    <property type="protein sequence ID" value="OPE53256.1"/>
    <property type="molecule type" value="Genomic_DNA"/>
</dbReference>